<dbReference type="AlphaFoldDB" id="A0A914WGH8"/>
<protein>
    <submittedName>
        <fullName evidence="3">Uncharacterized protein</fullName>
    </submittedName>
</protein>
<feature type="compositionally biased region" description="Basic and acidic residues" evidence="1">
    <location>
        <begin position="167"/>
        <end position="181"/>
    </location>
</feature>
<feature type="region of interest" description="Disordered" evidence="1">
    <location>
        <begin position="167"/>
        <end position="195"/>
    </location>
</feature>
<evidence type="ECO:0000256" key="1">
    <source>
        <dbReference type="SAM" id="MobiDB-lite"/>
    </source>
</evidence>
<sequence length="279" mass="30948">MNAQSAAIVKPPVRCRVTVDVAVSRGSPTSPRPTNVIDCRRSQKARPSRPLATPRPLSFLAHRHSLPNALFPSLHLYLSICCLTVNDCLLKPGRTGGGQERTVPHPTSDLIVFASRPRAPINRAISDWDASGHRTRFSLVALSMAALNSGSRWWLANIRWAADDRSNKLRGDGRADRKNRLSEQPQNADLTVTGRERERWRRKDAAAIGDISADLSPHCNRSTRKDTRVRPATFARLSYAANHRKTPGATARADPVSGHRCPQVRTQKRYIKRPTLSAP</sequence>
<proteinExistence type="predicted"/>
<evidence type="ECO:0000313" key="2">
    <source>
        <dbReference type="Proteomes" id="UP000887566"/>
    </source>
</evidence>
<reference evidence="3" key="1">
    <citation type="submission" date="2022-11" db="UniProtKB">
        <authorList>
            <consortium name="WormBaseParasite"/>
        </authorList>
    </citation>
    <scope>IDENTIFICATION</scope>
</reference>
<keyword evidence="2" id="KW-1185">Reference proteome</keyword>
<name>A0A914WGH8_9BILA</name>
<evidence type="ECO:0000313" key="3">
    <source>
        <dbReference type="WBParaSite" id="PSAMB.scaffold4033size15936.g23269.t1"/>
    </source>
</evidence>
<dbReference type="Proteomes" id="UP000887566">
    <property type="component" value="Unplaced"/>
</dbReference>
<organism evidence="2 3">
    <name type="scientific">Plectus sambesii</name>
    <dbReference type="NCBI Taxonomy" id="2011161"/>
    <lineage>
        <taxon>Eukaryota</taxon>
        <taxon>Metazoa</taxon>
        <taxon>Ecdysozoa</taxon>
        <taxon>Nematoda</taxon>
        <taxon>Chromadorea</taxon>
        <taxon>Plectida</taxon>
        <taxon>Plectina</taxon>
        <taxon>Plectoidea</taxon>
        <taxon>Plectidae</taxon>
        <taxon>Plectus</taxon>
    </lineage>
</organism>
<accession>A0A914WGH8</accession>
<dbReference type="WBParaSite" id="PSAMB.scaffold4033size15936.g23269.t1">
    <property type="protein sequence ID" value="PSAMB.scaffold4033size15936.g23269.t1"/>
    <property type="gene ID" value="PSAMB.scaffold4033size15936.g23269"/>
</dbReference>